<proteinExistence type="predicted"/>
<dbReference type="Gramene" id="OE9A103339T1">
    <property type="protein sequence ID" value="OE9A103339C1"/>
    <property type="gene ID" value="OE9A103339"/>
</dbReference>
<feature type="compositionally biased region" description="Basic and acidic residues" evidence="1">
    <location>
        <begin position="66"/>
        <end position="78"/>
    </location>
</feature>
<dbReference type="EMBL" id="CACTIH010001980">
    <property type="protein sequence ID" value="CAA2970647.1"/>
    <property type="molecule type" value="Genomic_DNA"/>
</dbReference>
<keyword evidence="3" id="KW-1185">Reference proteome</keyword>
<gene>
    <name evidence="2" type="ORF">OLEA9_A103339</name>
</gene>
<accession>A0A8S0QXD3</accession>
<name>A0A8S0QXD3_OLEEU</name>
<comment type="caution">
    <text evidence="2">The sequence shown here is derived from an EMBL/GenBank/DDBJ whole genome shotgun (WGS) entry which is preliminary data.</text>
</comment>
<evidence type="ECO:0000256" key="1">
    <source>
        <dbReference type="SAM" id="MobiDB-lite"/>
    </source>
</evidence>
<feature type="compositionally biased region" description="Basic and acidic residues" evidence="1">
    <location>
        <begin position="31"/>
        <end position="40"/>
    </location>
</feature>
<evidence type="ECO:0000313" key="2">
    <source>
        <dbReference type="EMBL" id="CAA2970647.1"/>
    </source>
</evidence>
<sequence length="164" mass="18088">MPIPSPFAIAKSSAQVGERSGMNSCMGDEEETKRISDKHSLSKNCNDSGTIYKEKRLAAAPIASLKKEEEKQMKKEEKKEDEEPYVDADKARGGVGRRGGISVLKQPISDPTSKGLGERSLILISYIFKFESIVKDPFLLQLISSFLILMHGWCARIASQGVLL</sequence>
<dbReference type="AlphaFoldDB" id="A0A8S0QXD3"/>
<evidence type="ECO:0000313" key="3">
    <source>
        <dbReference type="Proteomes" id="UP000594638"/>
    </source>
</evidence>
<protein>
    <submittedName>
        <fullName evidence="2">Uncharacterized protein</fullName>
    </submittedName>
</protein>
<feature type="region of interest" description="Disordered" evidence="1">
    <location>
        <begin position="66"/>
        <end position="104"/>
    </location>
</feature>
<dbReference type="Proteomes" id="UP000594638">
    <property type="component" value="Unassembled WGS sequence"/>
</dbReference>
<feature type="region of interest" description="Disordered" evidence="1">
    <location>
        <begin position="1"/>
        <end position="40"/>
    </location>
</feature>
<organism evidence="2 3">
    <name type="scientific">Olea europaea subsp. europaea</name>
    <dbReference type="NCBI Taxonomy" id="158383"/>
    <lineage>
        <taxon>Eukaryota</taxon>
        <taxon>Viridiplantae</taxon>
        <taxon>Streptophyta</taxon>
        <taxon>Embryophyta</taxon>
        <taxon>Tracheophyta</taxon>
        <taxon>Spermatophyta</taxon>
        <taxon>Magnoliopsida</taxon>
        <taxon>eudicotyledons</taxon>
        <taxon>Gunneridae</taxon>
        <taxon>Pentapetalae</taxon>
        <taxon>asterids</taxon>
        <taxon>lamiids</taxon>
        <taxon>Lamiales</taxon>
        <taxon>Oleaceae</taxon>
        <taxon>Oleeae</taxon>
        <taxon>Olea</taxon>
    </lineage>
</organism>
<reference evidence="2 3" key="1">
    <citation type="submission" date="2019-12" db="EMBL/GenBank/DDBJ databases">
        <authorList>
            <person name="Alioto T."/>
            <person name="Alioto T."/>
            <person name="Gomez Garrido J."/>
        </authorList>
    </citation>
    <scope>NUCLEOTIDE SEQUENCE [LARGE SCALE GENOMIC DNA]</scope>
</reference>